<feature type="compositionally biased region" description="Acidic residues" evidence="1">
    <location>
        <begin position="413"/>
        <end position="424"/>
    </location>
</feature>
<feature type="region of interest" description="Disordered" evidence="1">
    <location>
        <begin position="207"/>
        <end position="280"/>
    </location>
</feature>
<dbReference type="GeneID" id="18257873"/>
<feature type="compositionally biased region" description="Polar residues" evidence="1">
    <location>
        <begin position="333"/>
        <end position="342"/>
    </location>
</feature>
<feature type="compositionally biased region" description="Basic and acidic residues" evidence="1">
    <location>
        <begin position="155"/>
        <end position="168"/>
    </location>
</feature>
<organism evidence="3">
    <name type="scientific">Chaetomium thermophilum (strain DSM 1495 / CBS 144.50 / IMI 039719)</name>
    <name type="common">Thermochaetoides thermophila</name>
    <dbReference type="NCBI Taxonomy" id="759272"/>
    <lineage>
        <taxon>Eukaryota</taxon>
        <taxon>Fungi</taxon>
        <taxon>Dikarya</taxon>
        <taxon>Ascomycota</taxon>
        <taxon>Pezizomycotina</taxon>
        <taxon>Sordariomycetes</taxon>
        <taxon>Sordariomycetidae</taxon>
        <taxon>Sordariales</taxon>
        <taxon>Chaetomiaceae</taxon>
        <taxon>Thermochaetoides</taxon>
    </lineage>
</organism>
<feature type="region of interest" description="Disordered" evidence="1">
    <location>
        <begin position="306"/>
        <end position="456"/>
    </location>
</feature>
<feature type="region of interest" description="Disordered" evidence="1">
    <location>
        <begin position="129"/>
        <end position="188"/>
    </location>
</feature>
<dbReference type="SUPFAM" id="SSF140361">
    <property type="entry name" value="MIT domain-like"/>
    <property type="match status" value="1"/>
</dbReference>
<dbReference type="PANTHER" id="PTHR40130:SF1">
    <property type="entry name" value="SPINDLE POLE BODY-ASSOCIATED PROTEIN CUT12 DOMAIN-CONTAINING PROTEIN"/>
    <property type="match status" value="1"/>
</dbReference>
<dbReference type="Proteomes" id="UP000008066">
    <property type="component" value="Unassembled WGS sequence"/>
</dbReference>
<dbReference type="eggNOG" id="ENOG502S9VZ">
    <property type="taxonomic scope" value="Eukaryota"/>
</dbReference>
<dbReference type="PANTHER" id="PTHR40130">
    <property type="entry name" value="EXPRESSED PROTEIN"/>
    <property type="match status" value="1"/>
</dbReference>
<evidence type="ECO:0000256" key="1">
    <source>
        <dbReference type="SAM" id="MobiDB-lite"/>
    </source>
</evidence>
<feature type="compositionally biased region" description="Low complexity" evidence="1">
    <location>
        <begin position="587"/>
        <end position="597"/>
    </location>
</feature>
<feature type="compositionally biased region" description="Polar residues" evidence="1">
    <location>
        <begin position="402"/>
        <end position="411"/>
    </location>
</feature>
<feature type="region of interest" description="Disordered" evidence="1">
    <location>
        <begin position="500"/>
        <end position="533"/>
    </location>
</feature>
<dbReference type="HOGENOM" id="CLU_034666_0_0_1"/>
<evidence type="ECO:0000313" key="2">
    <source>
        <dbReference type="EMBL" id="EGS21959.1"/>
    </source>
</evidence>
<sequence>MTAAPPPFGRPRPQRLLVNDRSDLHHANGYGLHLASPNLAGPHAVALPFPALLMESSPLTRAHDHARAAAVATQTADTTVAIAEHAQAAGEFANASKTTSSIEALRTLRLLEQHHRRLAELLKLPLSRPAKPASDADVAAQDEDEKVEQAEQETEPPKDASPPKDSLKHMAPKPLPTLSHQRYPGRNLTSSIANNLASARGIRARYTPQPLTPSITNDQAPGSLEVHPRKQTAASKPKLSDPDQRRPSWVPPAIKEDTVAESSKPEDTNPPPTSEDGFTRFYNTFGSLIHKLSAPLAFAGLPLLSEEPAPSTITTSPAPSETPSPSKKHRQKPSPSTPNNLTEPDLSKIYSRATLRSLDRDGHNPNESFYVVPPSGHTASYASILNHEHKEKRRLAALRGGTPSTAGSTNPFFEEEDEEDEDDFVDARESQPPRSVSPASHRKRGYSAANKSRSEKELRNIIEELHLENASLKDVLDKVSKRLHAFELNSQSSHLALAQSLRLHRPGSPTSLTSPGAGGGGGAGGEEVASLRKRNRELEEQLAEMAKRMESLEKDNLKLQLNLEKYRERWEKLKAGAKARREAQRNGEAAVAAGGGA</sequence>
<dbReference type="EMBL" id="GL988041">
    <property type="protein sequence ID" value="EGS21959.1"/>
    <property type="molecule type" value="Genomic_DNA"/>
</dbReference>
<evidence type="ECO:0000313" key="3">
    <source>
        <dbReference type="Proteomes" id="UP000008066"/>
    </source>
</evidence>
<reference evidence="2 3" key="1">
    <citation type="journal article" date="2011" name="Cell">
        <title>Insight into structure and assembly of the nuclear pore complex by utilizing the genome of a eukaryotic thermophile.</title>
        <authorList>
            <person name="Amlacher S."/>
            <person name="Sarges P."/>
            <person name="Flemming D."/>
            <person name="van Noort V."/>
            <person name="Kunze R."/>
            <person name="Devos D.P."/>
            <person name="Arumugam M."/>
            <person name="Bork P."/>
            <person name="Hurt E."/>
        </authorList>
    </citation>
    <scope>NUCLEOTIDE SEQUENCE [LARGE SCALE GENOMIC DNA]</scope>
    <source>
        <strain evidence="3">DSM 1495 / CBS 144.50 / IMI 039719</strain>
    </source>
</reference>
<accession>G0S8J9</accession>
<keyword evidence="3" id="KW-1185">Reference proteome</keyword>
<dbReference type="AlphaFoldDB" id="G0S8J9"/>
<protein>
    <submittedName>
        <fullName evidence="2">Uncharacterized protein</fullName>
    </submittedName>
</protein>
<dbReference type="Gene3D" id="1.20.58.80">
    <property type="entry name" value="Phosphotransferase system, lactose/cellobiose-type IIA subunit"/>
    <property type="match status" value="1"/>
</dbReference>
<dbReference type="RefSeq" id="XP_006694255.1">
    <property type="nucleotide sequence ID" value="XM_006694192.1"/>
</dbReference>
<feature type="compositionally biased region" description="Gly residues" evidence="1">
    <location>
        <begin position="516"/>
        <end position="525"/>
    </location>
</feature>
<dbReference type="OrthoDB" id="3197614at2759"/>
<dbReference type="KEGG" id="cthr:CTHT_0038350"/>
<proteinExistence type="predicted"/>
<dbReference type="OMA" id="FQHENPP"/>
<feature type="compositionally biased region" description="Low complexity" evidence="1">
    <location>
        <begin position="306"/>
        <end position="325"/>
    </location>
</feature>
<gene>
    <name evidence="2" type="ORF">CTHT_0038350</name>
</gene>
<name>G0S8J9_CHATD</name>
<feature type="compositionally biased region" description="Basic and acidic residues" evidence="1">
    <location>
        <begin position="254"/>
        <end position="267"/>
    </location>
</feature>
<feature type="compositionally biased region" description="Acidic residues" evidence="1">
    <location>
        <begin position="140"/>
        <end position="154"/>
    </location>
</feature>
<feature type="region of interest" description="Disordered" evidence="1">
    <location>
        <begin position="578"/>
        <end position="597"/>
    </location>
</feature>